<evidence type="ECO:0000256" key="3">
    <source>
        <dbReference type="ARBA" id="ARBA00022833"/>
    </source>
</evidence>
<dbReference type="SUPFAM" id="SSF46785">
    <property type="entry name" value="Winged helix' DNA-binding domain"/>
    <property type="match status" value="1"/>
</dbReference>
<comment type="similarity">
    <text evidence="1">Belongs to the Fur family.</text>
</comment>
<comment type="cofactor">
    <cofactor evidence="7">
        <name>Zn(2+)</name>
        <dbReference type="ChEBI" id="CHEBI:29105"/>
    </cofactor>
    <text evidence="7">Binds 1 zinc ion per subunit.</text>
</comment>
<name>A0A4R8A5W9_9FIRM</name>
<dbReference type="OrthoDB" id="8659436at2"/>
<keyword evidence="2" id="KW-0678">Repressor</keyword>
<feature type="binding site" evidence="7">
    <location>
        <position position="125"/>
    </location>
    <ligand>
        <name>Zn(2+)</name>
        <dbReference type="ChEBI" id="CHEBI:29105"/>
    </ligand>
</feature>
<dbReference type="Gene3D" id="3.30.1490.190">
    <property type="match status" value="1"/>
</dbReference>
<comment type="cofactor">
    <cofactor evidence="8">
        <name>Mn(2+)</name>
        <dbReference type="ChEBI" id="CHEBI:29035"/>
    </cofactor>
    <cofactor evidence="8">
        <name>Fe(2+)</name>
        <dbReference type="ChEBI" id="CHEBI:29033"/>
    </cofactor>
    <text evidence="8">Binds 1 Mn(2+) or Fe(2+) ion per subunit.</text>
</comment>
<dbReference type="CDD" id="cd07153">
    <property type="entry name" value="Fur_like"/>
    <property type="match status" value="1"/>
</dbReference>
<dbReference type="InterPro" id="IPR043135">
    <property type="entry name" value="Fur_C"/>
</dbReference>
<dbReference type="GO" id="GO:1900376">
    <property type="term" value="P:regulation of secondary metabolite biosynthetic process"/>
    <property type="evidence" value="ECO:0007669"/>
    <property type="project" value="TreeGrafter"/>
</dbReference>
<proteinExistence type="inferred from homology"/>
<dbReference type="GO" id="GO:0003700">
    <property type="term" value="F:DNA-binding transcription factor activity"/>
    <property type="evidence" value="ECO:0007669"/>
    <property type="project" value="InterPro"/>
</dbReference>
<protein>
    <submittedName>
        <fullName evidence="9">Fur family peroxide stress response transcriptional regulator</fullName>
    </submittedName>
</protein>
<keyword evidence="8" id="KW-0408">Iron</keyword>
<feature type="binding site" evidence="8">
    <location>
        <position position="114"/>
    </location>
    <ligand>
        <name>Fe cation</name>
        <dbReference type="ChEBI" id="CHEBI:24875"/>
    </ligand>
</feature>
<keyword evidence="3 7" id="KW-0862">Zinc</keyword>
<feature type="binding site" evidence="7">
    <location>
        <position position="84"/>
    </location>
    <ligand>
        <name>Zn(2+)</name>
        <dbReference type="ChEBI" id="CHEBI:29105"/>
    </ligand>
</feature>
<reference evidence="9 10" key="1">
    <citation type="submission" date="2019-03" db="EMBL/GenBank/DDBJ databases">
        <title>Genomic Encyclopedia of Type Strains, Phase IV (KMG-IV): sequencing the most valuable type-strain genomes for metagenomic binning, comparative biology and taxonomic classification.</title>
        <authorList>
            <person name="Goeker M."/>
        </authorList>
    </citation>
    <scope>NUCLEOTIDE SEQUENCE [LARGE SCALE GENOMIC DNA]</scope>
    <source>
        <strain evidence="9 10">DSM 28867</strain>
    </source>
</reference>
<dbReference type="PANTHER" id="PTHR33202:SF7">
    <property type="entry name" value="FERRIC UPTAKE REGULATION PROTEIN"/>
    <property type="match status" value="1"/>
</dbReference>
<accession>A0A4R8A5W9</accession>
<evidence type="ECO:0000256" key="8">
    <source>
        <dbReference type="PIRSR" id="PIRSR602481-2"/>
    </source>
</evidence>
<dbReference type="PANTHER" id="PTHR33202">
    <property type="entry name" value="ZINC UPTAKE REGULATION PROTEIN"/>
    <property type="match status" value="1"/>
</dbReference>
<keyword evidence="7" id="KW-0479">Metal-binding</keyword>
<comment type="caution">
    <text evidence="9">The sequence shown here is derived from an EMBL/GenBank/DDBJ whole genome shotgun (WGS) entry which is preliminary data.</text>
</comment>
<dbReference type="InterPro" id="IPR002481">
    <property type="entry name" value="FUR"/>
</dbReference>
<gene>
    <name evidence="9" type="ORF">EDD63_10369</name>
</gene>
<evidence type="ECO:0000256" key="5">
    <source>
        <dbReference type="ARBA" id="ARBA00023125"/>
    </source>
</evidence>
<evidence type="ECO:0000313" key="9">
    <source>
        <dbReference type="EMBL" id="TDW25782.1"/>
    </source>
</evidence>
<evidence type="ECO:0000256" key="6">
    <source>
        <dbReference type="ARBA" id="ARBA00023163"/>
    </source>
</evidence>
<evidence type="ECO:0000313" key="10">
    <source>
        <dbReference type="Proteomes" id="UP000294743"/>
    </source>
</evidence>
<evidence type="ECO:0000256" key="7">
    <source>
        <dbReference type="PIRSR" id="PIRSR602481-1"/>
    </source>
</evidence>
<evidence type="ECO:0000256" key="4">
    <source>
        <dbReference type="ARBA" id="ARBA00023015"/>
    </source>
</evidence>
<dbReference type="EMBL" id="SODD01000003">
    <property type="protein sequence ID" value="TDW25782.1"/>
    <property type="molecule type" value="Genomic_DNA"/>
</dbReference>
<dbReference type="RefSeq" id="WP_134167859.1">
    <property type="nucleotide sequence ID" value="NZ_SODD01000003.1"/>
</dbReference>
<evidence type="ECO:0000256" key="1">
    <source>
        <dbReference type="ARBA" id="ARBA00007957"/>
    </source>
</evidence>
<evidence type="ECO:0000256" key="2">
    <source>
        <dbReference type="ARBA" id="ARBA00022491"/>
    </source>
</evidence>
<dbReference type="GO" id="GO:0008270">
    <property type="term" value="F:zinc ion binding"/>
    <property type="evidence" value="ECO:0007669"/>
    <property type="project" value="TreeGrafter"/>
</dbReference>
<dbReference type="InterPro" id="IPR036390">
    <property type="entry name" value="WH_DNA-bd_sf"/>
</dbReference>
<dbReference type="Proteomes" id="UP000294743">
    <property type="component" value="Unassembled WGS sequence"/>
</dbReference>
<sequence>MSYKHSKQRDMILDYMQGMIGHASAEQIYEGMNQKGLKISLATIYRNLGILSEMHQVKKIPIDGDRFVYDKTSDPHYHFFCEKCHKLYDLEAPFDPEYHSKFTNDDVVGQIDSHEVVVKGVCKDCLEK</sequence>
<dbReference type="InterPro" id="IPR036388">
    <property type="entry name" value="WH-like_DNA-bd_sf"/>
</dbReference>
<keyword evidence="6" id="KW-0804">Transcription</keyword>
<feature type="binding site" evidence="7">
    <location>
        <position position="81"/>
    </location>
    <ligand>
        <name>Zn(2+)</name>
        <dbReference type="ChEBI" id="CHEBI:29105"/>
    </ligand>
</feature>
<dbReference type="GO" id="GO:0045892">
    <property type="term" value="P:negative regulation of DNA-templated transcription"/>
    <property type="evidence" value="ECO:0007669"/>
    <property type="project" value="TreeGrafter"/>
</dbReference>
<dbReference type="Gene3D" id="1.10.10.10">
    <property type="entry name" value="Winged helix-like DNA-binding domain superfamily/Winged helix DNA-binding domain"/>
    <property type="match status" value="1"/>
</dbReference>
<feature type="binding site" evidence="7">
    <location>
        <position position="122"/>
    </location>
    <ligand>
        <name>Zn(2+)</name>
        <dbReference type="ChEBI" id="CHEBI:29105"/>
    </ligand>
</feature>
<dbReference type="Pfam" id="PF01475">
    <property type="entry name" value="FUR"/>
    <property type="match status" value="1"/>
</dbReference>
<dbReference type="AlphaFoldDB" id="A0A4R8A5W9"/>
<dbReference type="GO" id="GO:0000976">
    <property type="term" value="F:transcription cis-regulatory region binding"/>
    <property type="evidence" value="ECO:0007669"/>
    <property type="project" value="TreeGrafter"/>
</dbReference>
<keyword evidence="5" id="KW-0238">DNA-binding</keyword>
<keyword evidence="4" id="KW-0805">Transcription regulation</keyword>
<keyword evidence="10" id="KW-1185">Reference proteome</keyword>
<organism evidence="9 10">
    <name type="scientific">Breznakia blatticola</name>
    <dbReference type="NCBI Taxonomy" id="1754012"/>
    <lineage>
        <taxon>Bacteria</taxon>
        <taxon>Bacillati</taxon>
        <taxon>Bacillota</taxon>
        <taxon>Erysipelotrichia</taxon>
        <taxon>Erysipelotrichales</taxon>
        <taxon>Erysipelotrichaceae</taxon>
        <taxon>Breznakia</taxon>
    </lineage>
</organism>